<accession>A0A5N6QDY0</accession>
<dbReference type="EMBL" id="CM017321">
    <property type="protein sequence ID" value="KAE7996584.1"/>
    <property type="molecule type" value="Genomic_DNA"/>
</dbReference>
<keyword evidence="5" id="KW-1185">Reference proteome</keyword>
<reference evidence="4 5" key="1">
    <citation type="submission" date="2019-06" db="EMBL/GenBank/DDBJ databases">
        <title>A chromosomal-level reference genome of Carpinus fangiana (Coryloideae, Betulaceae).</title>
        <authorList>
            <person name="Yang X."/>
            <person name="Wang Z."/>
            <person name="Zhang L."/>
            <person name="Hao G."/>
            <person name="Liu J."/>
            <person name="Yang Y."/>
        </authorList>
    </citation>
    <scope>NUCLEOTIDE SEQUENCE [LARGE SCALE GENOMIC DNA]</scope>
    <source>
        <strain evidence="4">Cfa_2016G</strain>
        <tissue evidence="4">Leaf</tissue>
    </source>
</reference>
<proteinExistence type="inferred from homology"/>
<evidence type="ECO:0000313" key="5">
    <source>
        <dbReference type="Proteomes" id="UP000327013"/>
    </source>
</evidence>
<dbReference type="InterPro" id="IPR004883">
    <property type="entry name" value="LOB"/>
</dbReference>
<protein>
    <recommendedName>
        <fullName evidence="3">LOB domain-containing protein</fullName>
    </recommendedName>
</protein>
<gene>
    <name evidence="4" type="ORF">FH972_001295</name>
</gene>
<evidence type="ECO:0000259" key="3">
    <source>
        <dbReference type="PROSITE" id="PS50891"/>
    </source>
</evidence>
<feature type="region of interest" description="Disordered" evidence="2">
    <location>
        <begin position="151"/>
        <end position="170"/>
    </location>
</feature>
<dbReference type="PANTHER" id="PTHR31301:SF24">
    <property type="entry name" value="LOB DOMAIN-CONTAINING PROTEIN 21"/>
    <property type="match status" value="1"/>
</dbReference>
<evidence type="ECO:0000256" key="2">
    <source>
        <dbReference type="SAM" id="MobiDB-lite"/>
    </source>
</evidence>
<name>A0A5N6QDY0_9ROSI</name>
<comment type="similarity">
    <text evidence="1">Belongs to the LOB domain-containing protein family.</text>
</comment>
<dbReference type="AlphaFoldDB" id="A0A5N6QDY0"/>
<evidence type="ECO:0000256" key="1">
    <source>
        <dbReference type="ARBA" id="ARBA00005474"/>
    </source>
</evidence>
<dbReference type="Proteomes" id="UP000327013">
    <property type="component" value="Chromosome 1"/>
</dbReference>
<dbReference type="PANTHER" id="PTHR31301">
    <property type="entry name" value="LOB DOMAIN-CONTAINING PROTEIN 4-RELATED"/>
    <property type="match status" value="1"/>
</dbReference>
<dbReference type="OrthoDB" id="1925971at2759"/>
<evidence type="ECO:0000313" key="4">
    <source>
        <dbReference type="EMBL" id="KAE7996584.1"/>
    </source>
</evidence>
<dbReference type="PROSITE" id="PS50891">
    <property type="entry name" value="LOB"/>
    <property type="match status" value="1"/>
</dbReference>
<dbReference type="Pfam" id="PF03195">
    <property type="entry name" value="LOB"/>
    <property type="match status" value="1"/>
</dbReference>
<sequence length="409" mass="44243">MYCEGQGGVVEKLGLLEPRLGECLSKRVQSEAGAGGASGIGRARLLKHNDLHHSLFDPRAYAQPPGVSSFHPSQLLSLDHPVNGGAGNKGGYLLVSKSEETVSRPVDFVSRLGLNLGGRTFFSSAEDEFMKPAVSEVQAGRAGVSELAQVPGRGVQRRPHPRQALPPPPQSLRVSLQGLHRHRRRVDSAMLPAVQQVVSQEMYARGMGTEEAREMYGEGAIVFCGLRVDVLKTMKSHEPRSSSSCAACKLLKRRCAPNCIFAPYFCSDEPTKFAKVHKVFGASNVSKILAEVPEEQREDTVNSLAFEAEARLRDPVYGCIGAIALLQRQMVELQHDLTIARARLALYAATTSSSSSSSSSTIILDDHVSVAPFPNVPACNGLTYNFGQNSSDLSRYGPVNDFGHGQYII</sequence>
<organism evidence="4 5">
    <name type="scientific">Carpinus fangiana</name>
    <dbReference type="NCBI Taxonomy" id="176857"/>
    <lineage>
        <taxon>Eukaryota</taxon>
        <taxon>Viridiplantae</taxon>
        <taxon>Streptophyta</taxon>
        <taxon>Embryophyta</taxon>
        <taxon>Tracheophyta</taxon>
        <taxon>Spermatophyta</taxon>
        <taxon>Magnoliopsida</taxon>
        <taxon>eudicotyledons</taxon>
        <taxon>Gunneridae</taxon>
        <taxon>Pentapetalae</taxon>
        <taxon>rosids</taxon>
        <taxon>fabids</taxon>
        <taxon>Fagales</taxon>
        <taxon>Betulaceae</taxon>
        <taxon>Carpinus</taxon>
    </lineage>
</organism>
<feature type="domain" description="LOB" evidence="3">
    <location>
        <begin position="243"/>
        <end position="344"/>
    </location>
</feature>